<reference evidence="1 2" key="1">
    <citation type="submission" date="2016-10" db="EMBL/GenBank/DDBJ databases">
        <authorList>
            <person name="de Groot N.N."/>
        </authorList>
    </citation>
    <scope>NUCLEOTIDE SEQUENCE [LARGE SCALE GENOMIC DNA]</scope>
    <source>
        <strain evidence="1 2">JCM 21544</strain>
    </source>
</reference>
<gene>
    <name evidence="1" type="ORF">SAMN05216186_111167</name>
</gene>
<dbReference type="Proteomes" id="UP000198706">
    <property type="component" value="Unassembled WGS sequence"/>
</dbReference>
<proteinExistence type="predicted"/>
<protein>
    <submittedName>
        <fullName evidence="1">Uncharacterized protein</fullName>
    </submittedName>
</protein>
<evidence type="ECO:0000313" key="2">
    <source>
        <dbReference type="Proteomes" id="UP000198706"/>
    </source>
</evidence>
<accession>A0A1G9FMP2</accession>
<keyword evidence="2" id="KW-1185">Reference proteome</keyword>
<dbReference type="Gene3D" id="1.20.1270.70">
    <property type="entry name" value="Designed single chain three-helix bundle"/>
    <property type="match status" value="1"/>
</dbReference>
<dbReference type="EMBL" id="FNFD01000011">
    <property type="protein sequence ID" value="SDK89453.1"/>
    <property type="molecule type" value="Genomic_DNA"/>
</dbReference>
<sequence length="102" mass="11763">MAPEEIEKKFAEIENRLNALDSRVDTLEQHISSSLDNFGDYKNRNEQELQLMKGQIESMINSIESLISAAEYQQSNERAKGLLRRLRNNQTRIAKQLKANKA</sequence>
<dbReference type="AlphaFoldDB" id="A0A1G9FMP2"/>
<organism evidence="1 2">
    <name type="scientific">Pseudomonas indica</name>
    <dbReference type="NCBI Taxonomy" id="137658"/>
    <lineage>
        <taxon>Bacteria</taxon>
        <taxon>Pseudomonadati</taxon>
        <taxon>Pseudomonadota</taxon>
        <taxon>Gammaproteobacteria</taxon>
        <taxon>Pseudomonadales</taxon>
        <taxon>Pseudomonadaceae</taxon>
        <taxon>Pseudomonas</taxon>
    </lineage>
</organism>
<evidence type="ECO:0000313" key="1">
    <source>
        <dbReference type="EMBL" id="SDK89453.1"/>
    </source>
</evidence>
<name>A0A1G9FMP2_9PSED</name>
<dbReference type="RefSeq" id="WP_084336491.1">
    <property type="nucleotide sequence ID" value="NZ_FNFD01000011.1"/>
</dbReference>